<feature type="domain" description="Telomerase activating protein Est1-like N-terminal" evidence="4">
    <location>
        <begin position="52"/>
        <end position="165"/>
    </location>
</feature>
<dbReference type="InterPro" id="IPR019458">
    <property type="entry name" value="Est1-like_N"/>
</dbReference>
<evidence type="ECO:0000256" key="2">
    <source>
        <dbReference type="SAM" id="MobiDB-lite"/>
    </source>
</evidence>
<feature type="region of interest" description="Disordered" evidence="2">
    <location>
        <begin position="605"/>
        <end position="714"/>
    </location>
</feature>
<evidence type="ECO:0000259" key="4">
    <source>
        <dbReference type="Pfam" id="PF10374"/>
    </source>
</evidence>
<evidence type="ECO:0000259" key="3">
    <source>
        <dbReference type="Pfam" id="PF10373"/>
    </source>
</evidence>
<dbReference type="STRING" id="283909.R7TEK6"/>
<dbReference type="Pfam" id="PF10373">
    <property type="entry name" value="EST1_DNA_bind"/>
    <property type="match status" value="1"/>
</dbReference>
<feature type="region of interest" description="Disordered" evidence="2">
    <location>
        <begin position="732"/>
        <end position="851"/>
    </location>
</feature>
<dbReference type="EnsemblMetazoa" id="CapteT228702">
    <property type="protein sequence ID" value="CapteP228702"/>
    <property type="gene ID" value="CapteG228702"/>
</dbReference>
<proteinExistence type="predicted"/>
<feature type="compositionally biased region" description="Pro residues" evidence="2">
    <location>
        <begin position="611"/>
        <end position="621"/>
    </location>
</feature>
<feature type="region of interest" description="Disordered" evidence="2">
    <location>
        <begin position="527"/>
        <end position="586"/>
    </location>
</feature>
<dbReference type="PANTHER" id="PTHR15696">
    <property type="entry name" value="SMG-7 SUPPRESSOR WITH MORPHOLOGICAL EFFECT ON GENITALIA PROTEIN 7"/>
    <property type="match status" value="1"/>
</dbReference>
<feature type="compositionally biased region" description="Polar residues" evidence="2">
    <location>
        <begin position="749"/>
        <end position="763"/>
    </location>
</feature>
<evidence type="ECO:0008006" key="8">
    <source>
        <dbReference type="Google" id="ProtNLM"/>
    </source>
</evidence>
<dbReference type="OrthoDB" id="69928at2759"/>
<dbReference type="EMBL" id="KB310317">
    <property type="protein sequence ID" value="ELT91912.1"/>
    <property type="molecule type" value="Genomic_DNA"/>
</dbReference>
<dbReference type="SUPFAM" id="SSF48452">
    <property type="entry name" value="TPR-like"/>
    <property type="match status" value="1"/>
</dbReference>
<sequence>MTETALRYLLPFTSTYNYTGRAASEAWVSRQNLQDLYQKILVLDLEFALDKKVEQDLWNHAFKNQISTLQTQVKDKQNPKRGEIQASLNLFLETASGFYLFLLQELCSAFKLDVPFRRKSSHYGILQEYGPIMNKIRSPKRSSCYYVCQHCLVHLGDIARYRQQISEARTYYKHASNLVAYNGQPYNQLAILEAAKGDKLSTVFFYVRSICVKHPFPVANTNLEKFFSKLAKDPVDSKGKLALNDFLLKFLQFHALIHCCTDYHSASTLSERLLSSLPMHISSASFSAYQLVQVTCINLFAIQFARKRSANNSLDESFEKAEDNPSSFSELIVLFNASFVEILLHNTPKHESKAREFLTLPAIKVLIQWLHSDQQMLANDAFKNSTIWINLSKLLNNLQFLTQTEMVDQLQKYKSMPLTEDFDLRCFLPICKAHSDFVFGGQPSSDSADLEMRLRCHRLVKFGMSICEEQPSLNLLNVQTLKSCRLHFSAPTALVKVIPGVDADSMHEKKSLRQNVAIQAILLSKAKRDDSSKAPDVAPPQITIKPRPPSASMHPLSTPVRPPSTRPPPPNPVPNPPDRAPYYNFNHYNSERIPFPASQRDVMPLRLANPSFPPPPPPQIMPPQLRYSQPPPPQRSIQDLINHTRNPPPKFHLNNSYQIPSDLPTPGGHPYSVDPSPPHSPQQRTPGKPKYPVYPNNNPSGADDRPHNLLNQFFHMGPETPFQREIPNAALNNSKDSAFGPPRNDDQRSSAVTSTYSLFSQTPWLPKAETSPFSSNNSSLSATPDPFNSDSASTFGGGLAYGQNQTWSQRPSDSPDRHQASSPLESLWSGGPSPLEKLLEVQRSQREAPPP</sequence>
<dbReference type="GO" id="GO:0070034">
    <property type="term" value="F:telomerase RNA binding"/>
    <property type="evidence" value="ECO:0007669"/>
    <property type="project" value="TreeGrafter"/>
</dbReference>
<keyword evidence="7" id="KW-1185">Reference proteome</keyword>
<dbReference type="GO" id="GO:0000184">
    <property type="term" value="P:nuclear-transcribed mRNA catabolic process, nonsense-mediated decay"/>
    <property type="evidence" value="ECO:0007669"/>
    <property type="project" value="UniProtKB-KW"/>
</dbReference>
<feature type="compositionally biased region" description="Low complexity" evidence="2">
    <location>
        <begin position="686"/>
        <end position="699"/>
    </location>
</feature>
<gene>
    <name evidence="5" type="ORF">CAPTEDRAFT_228702</name>
</gene>
<dbReference type="OMA" id="QDHIRIA"/>
<evidence type="ECO:0000313" key="5">
    <source>
        <dbReference type="EMBL" id="ELT91912.1"/>
    </source>
</evidence>
<protein>
    <recommendedName>
        <fullName evidence="8">DNA/RNA-binding domain-containing protein</fullName>
    </recommendedName>
</protein>
<feature type="compositionally biased region" description="Low complexity" evidence="2">
    <location>
        <begin position="771"/>
        <end position="781"/>
    </location>
</feature>
<reference evidence="6" key="3">
    <citation type="submission" date="2015-06" db="UniProtKB">
        <authorList>
            <consortium name="EnsemblMetazoa"/>
        </authorList>
    </citation>
    <scope>IDENTIFICATION</scope>
</reference>
<dbReference type="InterPro" id="IPR045153">
    <property type="entry name" value="Est1/Ebs1-like"/>
</dbReference>
<dbReference type="EMBL" id="AMQN01000349">
    <property type="status" value="NOT_ANNOTATED_CDS"/>
    <property type="molecule type" value="Genomic_DNA"/>
</dbReference>
<name>R7TEK6_CAPTE</name>
<reference evidence="5 7" key="2">
    <citation type="journal article" date="2013" name="Nature">
        <title>Insights into bilaterian evolution from three spiralian genomes.</title>
        <authorList>
            <person name="Simakov O."/>
            <person name="Marletaz F."/>
            <person name="Cho S.J."/>
            <person name="Edsinger-Gonzales E."/>
            <person name="Havlak P."/>
            <person name="Hellsten U."/>
            <person name="Kuo D.H."/>
            <person name="Larsson T."/>
            <person name="Lv J."/>
            <person name="Arendt D."/>
            <person name="Savage R."/>
            <person name="Osoegawa K."/>
            <person name="de Jong P."/>
            <person name="Grimwood J."/>
            <person name="Chapman J.A."/>
            <person name="Shapiro H."/>
            <person name="Aerts A."/>
            <person name="Otillar R.P."/>
            <person name="Terry A.Y."/>
            <person name="Boore J.L."/>
            <person name="Grigoriev I.V."/>
            <person name="Lindberg D.R."/>
            <person name="Seaver E.C."/>
            <person name="Weisblat D.A."/>
            <person name="Putnam N.H."/>
            <person name="Rokhsar D.S."/>
        </authorList>
    </citation>
    <scope>NUCLEOTIDE SEQUENCE</scope>
    <source>
        <strain evidence="5 7">I ESC-2004</strain>
    </source>
</reference>
<evidence type="ECO:0000313" key="7">
    <source>
        <dbReference type="Proteomes" id="UP000014760"/>
    </source>
</evidence>
<dbReference type="InterPro" id="IPR018834">
    <property type="entry name" value="DNA/RNA-bd_Est1-type"/>
</dbReference>
<reference evidence="7" key="1">
    <citation type="submission" date="2012-12" db="EMBL/GenBank/DDBJ databases">
        <authorList>
            <person name="Hellsten U."/>
            <person name="Grimwood J."/>
            <person name="Chapman J.A."/>
            <person name="Shapiro H."/>
            <person name="Aerts A."/>
            <person name="Otillar R.P."/>
            <person name="Terry A.Y."/>
            <person name="Boore J.L."/>
            <person name="Simakov O."/>
            <person name="Marletaz F."/>
            <person name="Cho S.-J."/>
            <person name="Edsinger-Gonzales E."/>
            <person name="Havlak P."/>
            <person name="Kuo D.-H."/>
            <person name="Larsson T."/>
            <person name="Lv J."/>
            <person name="Arendt D."/>
            <person name="Savage R."/>
            <person name="Osoegawa K."/>
            <person name="de Jong P."/>
            <person name="Lindberg D.R."/>
            <person name="Seaver E.C."/>
            <person name="Weisblat D.A."/>
            <person name="Putnam N.H."/>
            <person name="Grigoriev I.V."/>
            <person name="Rokhsar D.S."/>
        </authorList>
    </citation>
    <scope>NUCLEOTIDE SEQUENCE</scope>
    <source>
        <strain evidence="7">I ESC-2004</strain>
    </source>
</reference>
<dbReference type="PANTHER" id="PTHR15696:SF5">
    <property type="entry name" value="NONSENSE-MEDIATED MRNA DECAY FACTOR SMG7"/>
    <property type="match status" value="1"/>
</dbReference>
<dbReference type="GO" id="GO:0005697">
    <property type="term" value="C:telomerase holoenzyme complex"/>
    <property type="evidence" value="ECO:0007669"/>
    <property type="project" value="TreeGrafter"/>
</dbReference>
<organism evidence="5">
    <name type="scientific">Capitella teleta</name>
    <name type="common">Polychaete worm</name>
    <dbReference type="NCBI Taxonomy" id="283909"/>
    <lineage>
        <taxon>Eukaryota</taxon>
        <taxon>Metazoa</taxon>
        <taxon>Spiralia</taxon>
        <taxon>Lophotrochozoa</taxon>
        <taxon>Annelida</taxon>
        <taxon>Polychaeta</taxon>
        <taxon>Sedentaria</taxon>
        <taxon>Scolecida</taxon>
        <taxon>Capitellidae</taxon>
        <taxon>Capitella</taxon>
    </lineage>
</organism>
<dbReference type="Pfam" id="PF10374">
    <property type="entry name" value="EST1"/>
    <property type="match status" value="1"/>
</dbReference>
<dbReference type="InterPro" id="IPR011990">
    <property type="entry name" value="TPR-like_helical_dom_sf"/>
</dbReference>
<feature type="compositionally biased region" description="Pro residues" evidence="2">
    <location>
        <begin position="560"/>
        <end position="579"/>
    </location>
</feature>
<dbReference type="HOGENOM" id="CLU_335320_0_0_1"/>
<feature type="compositionally biased region" description="Polar residues" evidence="2">
    <location>
        <begin position="802"/>
        <end position="812"/>
    </location>
</feature>
<evidence type="ECO:0000313" key="6">
    <source>
        <dbReference type="EnsemblMetazoa" id="CapteP228702"/>
    </source>
</evidence>
<feature type="domain" description="DNA/RNA-binding" evidence="3">
    <location>
        <begin position="168"/>
        <end position="432"/>
    </location>
</feature>
<feature type="compositionally biased region" description="Basic and acidic residues" evidence="2">
    <location>
        <begin position="837"/>
        <end position="851"/>
    </location>
</feature>
<dbReference type="Gene3D" id="1.25.40.10">
    <property type="entry name" value="Tetratricopeptide repeat domain"/>
    <property type="match status" value="1"/>
</dbReference>
<dbReference type="GO" id="GO:0042162">
    <property type="term" value="F:telomeric DNA binding"/>
    <property type="evidence" value="ECO:0007669"/>
    <property type="project" value="TreeGrafter"/>
</dbReference>
<evidence type="ECO:0000256" key="1">
    <source>
        <dbReference type="ARBA" id="ARBA00023161"/>
    </source>
</evidence>
<dbReference type="AlphaFoldDB" id="R7TEK6"/>
<accession>R7TEK6</accession>
<dbReference type="Proteomes" id="UP000014760">
    <property type="component" value="Unassembled WGS sequence"/>
</dbReference>
<keyword evidence="1" id="KW-0866">Nonsense-mediated mRNA decay</keyword>